<protein>
    <submittedName>
        <fullName evidence="1">Uncharacterized protein</fullName>
    </submittedName>
</protein>
<accession>A0A062V4W3</accession>
<evidence type="ECO:0000313" key="2">
    <source>
        <dbReference type="Proteomes" id="UP000027153"/>
    </source>
</evidence>
<evidence type="ECO:0000313" key="1">
    <source>
        <dbReference type="EMBL" id="KCZ72362.1"/>
    </source>
</evidence>
<dbReference type="EMBL" id="JMIY01000002">
    <property type="protein sequence ID" value="KCZ72362.1"/>
    <property type="molecule type" value="Genomic_DNA"/>
</dbReference>
<gene>
    <name evidence="1" type="ORF">ANME2D_00789</name>
</gene>
<proteinExistence type="predicted"/>
<dbReference type="RefSeq" id="WP_157833951.1">
    <property type="nucleotide sequence ID" value="NZ_JMIY01000002.1"/>
</dbReference>
<comment type="caution">
    <text evidence="1">The sequence shown here is derived from an EMBL/GenBank/DDBJ whole genome shotgun (WGS) entry which is preliminary data.</text>
</comment>
<sequence>MLETPEERIKLLKAGINSKTIETLYLIYNNFKVVRNPVLCDCKPKL</sequence>
<dbReference type="AlphaFoldDB" id="A0A062V4W3"/>
<keyword evidence="2" id="KW-1185">Reference proteome</keyword>
<organism evidence="1 2">
    <name type="scientific">Candidatus Methanoperedens nitratireducens</name>
    <dbReference type="NCBI Taxonomy" id="1392998"/>
    <lineage>
        <taxon>Archaea</taxon>
        <taxon>Methanobacteriati</taxon>
        <taxon>Methanobacteriota</taxon>
        <taxon>Stenosarchaea group</taxon>
        <taxon>Methanomicrobia</taxon>
        <taxon>Methanosarcinales</taxon>
        <taxon>ANME-2 cluster</taxon>
        <taxon>Candidatus Methanoperedentaceae</taxon>
        <taxon>Candidatus Methanoperedens</taxon>
    </lineage>
</organism>
<dbReference type="Proteomes" id="UP000027153">
    <property type="component" value="Unassembled WGS sequence"/>
</dbReference>
<reference evidence="1 2" key="1">
    <citation type="journal article" date="2013" name="Nature">
        <title>Anaerobic oxidation of methane coupled to nitrate reduction in a novel archaeal lineage.</title>
        <authorList>
            <person name="Haroon M.F."/>
            <person name="Hu S."/>
            <person name="Shi Y."/>
            <person name="Imelfort M."/>
            <person name="Keller J."/>
            <person name="Hugenholtz P."/>
            <person name="Yuan Z."/>
            <person name="Tyson G.W."/>
        </authorList>
    </citation>
    <scope>NUCLEOTIDE SEQUENCE [LARGE SCALE GENOMIC DNA]</scope>
    <source>
        <strain evidence="1 2">ANME-2d</strain>
    </source>
</reference>
<name>A0A062V4W3_9EURY</name>
<dbReference type="OrthoDB" id="379340at2157"/>